<reference evidence="1" key="1">
    <citation type="submission" date="2022-06" db="EMBL/GenBank/DDBJ databases">
        <title>New cyanobacteria of genus Symplocastrum in benthos of Lake Baikal.</title>
        <authorList>
            <person name="Sorokovikova E."/>
            <person name="Tikhonova I."/>
            <person name="Krasnopeev A."/>
            <person name="Evseev P."/>
            <person name="Gladkikh A."/>
            <person name="Belykh O."/>
        </authorList>
    </citation>
    <scope>NUCLEOTIDE SEQUENCE</scope>
    <source>
        <strain evidence="1">BBK-W-15</strain>
    </source>
</reference>
<gene>
    <name evidence="1" type="ORF">NJ959_17435</name>
</gene>
<protein>
    <submittedName>
        <fullName evidence="1">Uncharacterized protein</fullName>
    </submittedName>
</protein>
<comment type="caution">
    <text evidence="1">The sequence shown here is derived from an EMBL/GenBank/DDBJ whole genome shotgun (WGS) entry which is preliminary data.</text>
</comment>
<organism evidence="1 2">
    <name type="scientific">Limnofasciculus baicalensis BBK-W-15</name>
    <dbReference type="NCBI Taxonomy" id="2699891"/>
    <lineage>
        <taxon>Bacteria</taxon>
        <taxon>Bacillati</taxon>
        <taxon>Cyanobacteriota</taxon>
        <taxon>Cyanophyceae</taxon>
        <taxon>Coleofasciculales</taxon>
        <taxon>Coleofasciculaceae</taxon>
        <taxon>Limnofasciculus</taxon>
        <taxon>Limnofasciculus baicalensis</taxon>
    </lineage>
</organism>
<dbReference type="RefSeq" id="WP_254012979.1">
    <property type="nucleotide sequence ID" value="NZ_JAMZMM010000178.1"/>
</dbReference>
<dbReference type="AlphaFoldDB" id="A0AAE3KT69"/>
<evidence type="ECO:0000313" key="2">
    <source>
        <dbReference type="Proteomes" id="UP001204953"/>
    </source>
</evidence>
<dbReference type="Proteomes" id="UP001204953">
    <property type="component" value="Unassembled WGS sequence"/>
</dbReference>
<dbReference type="EMBL" id="JAMZMM010000178">
    <property type="protein sequence ID" value="MCP2730217.1"/>
    <property type="molecule type" value="Genomic_DNA"/>
</dbReference>
<sequence length="65" mass="7516">MRDENFVWQCQSCQRPYLHSAGGICTNCLTHLPTVANKKCRDLYARNYYATEAAKMKRAAMLNEE</sequence>
<keyword evidence="2" id="KW-1185">Reference proteome</keyword>
<evidence type="ECO:0000313" key="1">
    <source>
        <dbReference type="EMBL" id="MCP2730217.1"/>
    </source>
</evidence>
<proteinExistence type="predicted"/>
<accession>A0AAE3KT69</accession>
<name>A0AAE3KT69_9CYAN</name>